<evidence type="ECO:0000313" key="4">
    <source>
        <dbReference type="Proteomes" id="UP001190700"/>
    </source>
</evidence>
<evidence type="ECO:0000256" key="2">
    <source>
        <dbReference type="SAM" id="MobiDB-lite"/>
    </source>
</evidence>
<comment type="caution">
    <text evidence="3">The sequence shown here is derived from an EMBL/GenBank/DDBJ whole genome shotgun (WGS) entry which is preliminary data.</text>
</comment>
<feature type="region of interest" description="Disordered" evidence="2">
    <location>
        <begin position="88"/>
        <end position="161"/>
    </location>
</feature>
<feature type="compositionally biased region" description="Low complexity" evidence="2">
    <location>
        <begin position="123"/>
        <end position="161"/>
    </location>
</feature>
<dbReference type="EMBL" id="LGRX02007302">
    <property type="protein sequence ID" value="KAK3275304.1"/>
    <property type="molecule type" value="Genomic_DNA"/>
</dbReference>
<dbReference type="Proteomes" id="UP001190700">
    <property type="component" value="Unassembled WGS sequence"/>
</dbReference>
<feature type="region of interest" description="Disordered" evidence="2">
    <location>
        <begin position="1"/>
        <end position="21"/>
    </location>
</feature>
<protein>
    <submittedName>
        <fullName evidence="3">Uncharacterized protein</fullName>
    </submittedName>
</protein>
<proteinExistence type="predicted"/>
<evidence type="ECO:0000256" key="1">
    <source>
        <dbReference type="SAM" id="Coils"/>
    </source>
</evidence>
<evidence type="ECO:0000313" key="3">
    <source>
        <dbReference type="EMBL" id="KAK3275304.1"/>
    </source>
</evidence>
<feature type="compositionally biased region" description="Polar residues" evidence="2">
    <location>
        <begin position="1"/>
        <end position="12"/>
    </location>
</feature>
<dbReference type="AlphaFoldDB" id="A0AAE0GBZ5"/>
<feature type="coiled-coil region" evidence="1">
    <location>
        <begin position="300"/>
        <end position="362"/>
    </location>
</feature>
<name>A0AAE0GBZ5_9CHLO</name>
<organism evidence="3 4">
    <name type="scientific">Cymbomonas tetramitiformis</name>
    <dbReference type="NCBI Taxonomy" id="36881"/>
    <lineage>
        <taxon>Eukaryota</taxon>
        <taxon>Viridiplantae</taxon>
        <taxon>Chlorophyta</taxon>
        <taxon>Pyramimonadophyceae</taxon>
        <taxon>Pyramimonadales</taxon>
        <taxon>Pyramimonadaceae</taxon>
        <taxon>Cymbomonas</taxon>
    </lineage>
</organism>
<sequence length="509" mass="56887">MRATSPTMTRQHGSMRTHKPVALSLVQPRSICRETVSLSLTDALIQRETRHNLEHELAHGQFTVLQMDEPKSPSPSKVLAQQEYQPPLSSGLLTGTRPNKHQKSASSPVPRLRTEQLLLLPGSPSATSRSISPSPATSRVRSARAVSARGSARGSPGVSASMERLAREASLVRDKEASAEELLELWQGLVEQAARSGHVDSSEEEVVGPTALANSNVSEEKISLLYRTLRLHTAGFHKVVREVFGMPPISSHRGTPRQQDGMSVEQNWALRGVWSLYGRVWDASCRDAFASEVTCMAAEIVELSKSLKTLKSKNEMYEQKMAETSATLAKNTQLWAADMAHNEELMGENHDLQKLLDAEQQAHLKKEDQYEHRCTVLNTQMSEAQKKAAASTVAMLSKEEALSHMKSSWKKTIRRVTQQTREMKKMQETIIVEKKEEAKIQDVEDKLKADVYIYKQQAERERLKAEATILEHNKLLKSSNEYQLSAKARIKELDDELSRMMQDGGMGAM</sequence>
<feature type="compositionally biased region" description="Polar residues" evidence="2">
    <location>
        <begin position="88"/>
        <end position="97"/>
    </location>
</feature>
<keyword evidence="4" id="KW-1185">Reference proteome</keyword>
<keyword evidence="1" id="KW-0175">Coiled coil</keyword>
<accession>A0AAE0GBZ5</accession>
<reference evidence="3 4" key="1">
    <citation type="journal article" date="2015" name="Genome Biol. Evol.">
        <title>Comparative Genomics of a Bacterivorous Green Alga Reveals Evolutionary Causalities and Consequences of Phago-Mixotrophic Mode of Nutrition.</title>
        <authorList>
            <person name="Burns J.A."/>
            <person name="Paasch A."/>
            <person name="Narechania A."/>
            <person name="Kim E."/>
        </authorList>
    </citation>
    <scope>NUCLEOTIDE SEQUENCE [LARGE SCALE GENOMIC DNA]</scope>
    <source>
        <strain evidence="3 4">PLY_AMNH</strain>
    </source>
</reference>
<gene>
    <name evidence="3" type="ORF">CYMTET_16559</name>
</gene>